<keyword evidence="2" id="KW-0732">Signal</keyword>
<dbReference type="PANTHER" id="PTHR21240:SF28">
    <property type="entry name" value="ISO-OROTATE DECARBOXYLASE (EUROFUNG)"/>
    <property type="match status" value="1"/>
</dbReference>
<evidence type="ECO:0000313" key="4">
    <source>
        <dbReference type="EMBL" id="HCT57089.1"/>
    </source>
</evidence>
<feature type="domain" description="Amidohydrolase-related" evidence="3">
    <location>
        <begin position="151"/>
        <end position="390"/>
    </location>
</feature>
<protein>
    <submittedName>
        <fullName evidence="4">Amidohydrolase</fullName>
    </submittedName>
</protein>
<dbReference type="AlphaFoldDB" id="A0A3D4V7G9"/>
<dbReference type="InterPro" id="IPR032465">
    <property type="entry name" value="ACMSD"/>
</dbReference>
<evidence type="ECO:0000256" key="1">
    <source>
        <dbReference type="ARBA" id="ARBA00023239"/>
    </source>
</evidence>
<organism evidence="4 5">
    <name type="scientific">Gemmatimonas aurantiaca</name>
    <dbReference type="NCBI Taxonomy" id="173480"/>
    <lineage>
        <taxon>Bacteria</taxon>
        <taxon>Pseudomonadati</taxon>
        <taxon>Gemmatimonadota</taxon>
        <taxon>Gemmatimonadia</taxon>
        <taxon>Gemmatimonadales</taxon>
        <taxon>Gemmatimonadaceae</taxon>
        <taxon>Gemmatimonas</taxon>
    </lineage>
</organism>
<comment type="caution">
    <text evidence="4">The sequence shown here is derived from an EMBL/GenBank/DDBJ whole genome shotgun (WGS) entry which is preliminary data.</text>
</comment>
<keyword evidence="4" id="KW-0378">Hydrolase</keyword>
<dbReference type="GO" id="GO:0005737">
    <property type="term" value="C:cytoplasm"/>
    <property type="evidence" value="ECO:0007669"/>
    <property type="project" value="TreeGrafter"/>
</dbReference>
<dbReference type="InterPro" id="IPR006680">
    <property type="entry name" value="Amidohydro-rel"/>
</dbReference>
<dbReference type="EMBL" id="DPIY01000006">
    <property type="protein sequence ID" value="HCT57089.1"/>
    <property type="molecule type" value="Genomic_DNA"/>
</dbReference>
<sequence>MNRLLAAGSVAAVATAFPALAQAQGFRGGTQIKPGEECPAGMTEIRPRTCMAPEKPAPSIVDYRPKSTLKVPGTMNMKAKFPVVDFHGHPSGQLGSVDAIERMGKTLDSLNVRLMIVANNVSGDQLAKGVELVKGTTTMKDRVRFLTGINFNGAGSPEWAAKAVAQLEADAKAGAVGIGEISKGFGLSQKKADGSRLKLNDPSLKPVWDAAARLKLPVFVHTADPQEFFREVDNTNERWLELSLFPDRRYPQDRYPSFEQLMNERDSLFRANPKTTFVTAHLGWHAHDLGRLGKMFDEMPNLNAEMGAVLYDIGRQPRAAHDFFVKYQDRLLFGKDSYQPEEYPYYWRVFETRDDYFDYYRDYHAFWKLYGIDLPDVVLKKIYYQNALRIMPAIPTAGWPK</sequence>
<dbReference type="PANTHER" id="PTHR21240">
    <property type="entry name" value="2-AMINO-3-CARBOXYLMUCONATE-6-SEMIALDEHYDE DECARBOXYLASE"/>
    <property type="match status" value="1"/>
</dbReference>
<accession>A0A3D4V7G9</accession>
<keyword evidence="1" id="KW-0456">Lyase</keyword>
<evidence type="ECO:0000259" key="3">
    <source>
        <dbReference type="Pfam" id="PF04909"/>
    </source>
</evidence>
<dbReference type="Proteomes" id="UP000264071">
    <property type="component" value="Unassembled WGS sequence"/>
</dbReference>
<feature type="chain" id="PRO_5017642407" evidence="2">
    <location>
        <begin position="22"/>
        <end position="401"/>
    </location>
</feature>
<dbReference type="Gene3D" id="3.20.20.140">
    <property type="entry name" value="Metal-dependent hydrolases"/>
    <property type="match status" value="1"/>
</dbReference>
<evidence type="ECO:0000313" key="5">
    <source>
        <dbReference type="Proteomes" id="UP000264071"/>
    </source>
</evidence>
<dbReference type="GO" id="GO:0016831">
    <property type="term" value="F:carboxy-lyase activity"/>
    <property type="evidence" value="ECO:0007669"/>
    <property type="project" value="InterPro"/>
</dbReference>
<proteinExistence type="predicted"/>
<gene>
    <name evidence="4" type="ORF">DGD08_07725</name>
</gene>
<reference evidence="4 5" key="1">
    <citation type="journal article" date="2018" name="Nat. Biotechnol.">
        <title>A standardized bacterial taxonomy based on genome phylogeny substantially revises the tree of life.</title>
        <authorList>
            <person name="Parks D.H."/>
            <person name="Chuvochina M."/>
            <person name="Waite D.W."/>
            <person name="Rinke C."/>
            <person name="Skarshewski A."/>
            <person name="Chaumeil P.A."/>
            <person name="Hugenholtz P."/>
        </authorList>
    </citation>
    <scope>NUCLEOTIDE SEQUENCE [LARGE SCALE GENOMIC DNA]</scope>
    <source>
        <strain evidence="4">UBA8844</strain>
    </source>
</reference>
<dbReference type="SUPFAM" id="SSF51556">
    <property type="entry name" value="Metallo-dependent hydrolases"/>
    <property type="match status" value="1"/>
</dbReference>
<evidence type="ECO:0000256" key="2">
    <source>
        <dbReference type="SAM" id="SignalP"/>
    </source>
</evidence>
<dbReference type="InterPro" id="IPR032466">
    <property type="entry name" value="Metal_Hydrolase"/>
</dbReference>
<dbReference type="GO" id="GO:0016787">
    <property type="term" value="F:hydrolase activity"/>
    <property type="evidence" value="ECO:0007669"/>
    <property type="project" value="UniProtKB-KW"/>
</dbReference>
<feature type="signal peptide" evidence="2">
    <location>
        <begin position="1"/>
        <end position="21"/>
    </location>
</feature>
<dbReference type="Pfam" id="PF04909">
    <property type="entry name" value="Amidohydro_2"/>
    <property type="match status" value="1"/>
</dbReference>
<name>A0A3D4V7G9_9BACT</name>
<dbReference type="GO" id="GO:0019748">
    <property type="term" value="P:secondary metabolic process"/>
    <property type="evidence" value="ECO:0007669"/>
    <property type="project" value="TreeGrafter"/>
</dbReference>